<dbReference type="InterPro" id="IPR017850">
    <property type="entry name" value="Alkaline_phosphatase_core_sf"/>
</dbReference>
<dbReference type="VEuPathDB" id="VectorBase:ISCW022771"/>
<gene>
    <name evidence="7" type="ORF">IscW_ISCW022771</name>
</gene>
<evidence type="ECO:0000256" key="3">
    <source>
        <dbReference type="ARBA" id="ARBA00022723"/>
    </source>
</evidence>
<dbReference type="EnsemblMetazoa" id="ISCW022771-RA">
    <property type="protein sequence ID" value="ISCW022771-PA"/>
    <property type="gene ID" value="ISCW022771"/>
</dbReference>
<dbReference type="HOGENOM" id="CLU_052891_0_0_1"/>
<evidence type="ECO:0000313" key="8">
    <source>
        <dbReference type="EnsemblMetazoa" id="ISCW022771-PA"/>
    </source>
</evidence>
<evidence type="ECO:0000259" key="6">
    <source>
        <dbReference type="Pfam" id="PF00884"/>
    </source>
</evidence>
<dbReference type="Pfam" id="PF00884">
    <property type="entry name" value="Sulfatase"/>
    <property type="match status" value="1"/>
</dbReference>
<organism>
    <name type="scientific">Ixodes scapularis</name>
    <name type="common">Black-legged tick</name>
    <name type="synonym">Deer tick</name>
    <dbReference type="NCBI Taxonomy" id="6945"/>
    <lineage>
        <taxon>Eukaryota</taxon>
        <taxon>Metazoa</taxon>
        <taxon>Ecdysozoa</taxon>
        <taxon>Arthropoda</taxon>
        <taxon>Chelicerata</taxon>
        <taxon>Arachnida</taxon>
        <taxon>Acari</taxon>
        <taxon>Parasitiformes</taxon>
        <taxon>Ixodida</taxon>
        <taxon>Ixodoidea</taxon>
        <taxon>Ixodidae</taxon>
        <taxon>Ixodinae</taxon>
        <taxon>Ixodes</taxon>
    </lineage>
</organism>
<keyword evidence="7" id="KW-0378">Hydrolase</keyword>
<dbReference type="VEuPathDB" id="VectorBase:ISCP_003842"/>
<feature type="non-terminal residue" evidence="7">
    <location>
        <position position="1"/>
    </location>
</feature>
<feature type="domain" description="Sulfatase N-terminal" evidence="6">
    <location>
        <begin position="1"/>
        <end position="141"/>
    </location>
</feature>
<reference evidence="7 9" key="1">
    <citation type="submission" date="2008-03" db="EMBL/GenBank/DDBJ databases">
        <title>Annotation of Ixodes scapularis.</title>
        <authorList>
            <consortium name="Ixodes scapularis Genome Project Consortium"/>
            <person name="Caler E."/>
            <person name="Hannick L.I."/>
            <person name="Bidwell S."/>
            <person name="Joardar V."/>
            <person name="Thiagarajan M."/>
            <person name="Amedeo P."/>
            <person name="Galinsky K.J."/>
            <person name="Schobel S."/>
            <person name="Inman J."/>
            <person name="Hostetler J."/>
            <person name="Miller J."/>
            <person name="Hammond M."/>
            <person name="Megy K."/>
            <person name="Lawson D."/>
            <person name="Kodira C."/>
            <person name="Sutton G."/>
            <person name="Meyer J."/>
            <person name="Hill C.A."/>
            <person name="Birren B."/>
            <person name="Nene V."/>
            <person name="Collins F."/>
            <person name="Alarcon-Chaidez F."/>
            <person name="Wikel S."/>
            <person name="Strausberg R."/>
        </authorList>
    </citation>
    <scope>NUCLEOTIDE SEQUENCE [LARGE SCALE GENOMIC DNA]</scope>
    <source>
        <strain evidence="9">Wikel</strain>
        <strain evidence="7">Wikel colony</strain>
    </source>
</reference>
<comment type="cofactor">
    <cofactor evidence="1">
        <name>Ca(2+)</name>
        <dbReference type="ChEBI" id="CHEBI:29108"/>
    </cofactor>
</comment>
<reference evidence="8" key="2">
    <citation type="submission" date="2020-05" db="UniProtKB">
        <authorList>
            <consortium name="EnsemblMetazoa"/>
        </authorList>
    </citation>
    <scope>IDENTIFICATION</scope>
    <source>
        <strain evidence="8">wikel</strain>
    </source>
</reference>
<dbReference type="PANTHER" id="PTHR10342">
    <property type="entry name" value="ARYLSULFATASE"/>
    <property type="match status" value="1"/>
</dbReference>
<dbReference type="EMBL" id="ABJB010612480">
    <property type="status" value="NOT_ANNOTATED_CDS"/>
    <property type="molecule type" value="Genomic_DNA"/>
</dbReference>
<dbReference type="OrthoDB" id="103349at2759"/>
<sequence length="294" mass="32029">PLFLYLAHQAPHSGNFGRLEVPETYTEQYRDIGSKNRTLYAGMVSALDESVGAVFEALDKRGMLSNSIVVFSSDNGGAPDEETYNSGSPWPLRGQKMSLSEGGVRAPALLWSPLLSATEGSIFDGLFHITDWLPTFYELAGGSPSSLGAIDGVSQLGALTRQTTAPRKEILINIDPEENCSAIIEGNFKLVLGVAEQGLYENWYPLSGHVDWESDKPRQECEKSVVARVLEHHGVRPVCGSRTGAYATPVQCGARDPSRECVPTKSLCLFNLSKDPCEYNNVADQHPEVTFFAT</sequence>
<keyword evidence="4" id="KW-0106">Calcium</keyword>
<dbReference type="GO" id="GO:0003943">
    <property type="term" value="F:N-acetylgalactosamine-4-sulfatase activity"/>
    <property type="evidence" value="ECO:0007669"/>
    <property type="project" value="UniProtKB-EC"/>
</dbReference>
<dbReference type="Gene3D" id="3.40.720.10">
    <property type="entry name" value="Alkaline Phosphatase, subunit A"/>
    <property type="match status" value="1"/>
</dbReference>
<protein>
    <submittedName>
        <fullName evidence="7 8">Arylsulfatase B, putative</fullName>
        <ecNumber evidence="7">3.1.6.12</ecNumber>
    </submittedName>
</protein>
<evidence type="ECO:0000313" key="9">
    <source>
        <dbReference type="Proteomes" id="UP000001555"/>
    </source>
</evidence>
<dbReference type="AlphaFoldDB" id="B7QCQ1"/>
<dbReference type="VEuPathDB" id="VectorBase:ISCI022771"/>
<accession>B7QCQ1</accession>
<keyword evidence="9" id="KW-1185">Reference proteome</keyword>
<proteinExistence type="inferred from homology"/>
<dbReference type="PaxDb" id="6945-B7QCQ1"/>
<dbReference type="EMBL" id="DS909250">
    <property type="protein sequence ID" value="EEC16623.1"/>
    <property type="molecule type" value="Genomic_DNA"/>
</dbReference>
<dbReference type="STRING" id="6945.B7QCQ1"/>
<comment type="similarity">
    <text evidence="2">Belongs to the sulfatase family.</text>
</comment>
<evidence type="ECO:0000256" key="2">
    <source>
        <dbReference type="ARBA" id="ARBA00008779"/>
    </source>
</evidence>
<dbReference type="Gene3D" id="3.30.1120.10">
    <property type="match status" value="1"/>
</dbReference>
<evidence type="ECO:0000256" key="1">
    <source>
        <dbReference type="ARBA" id="ARBA00001913"/>
    </source>
</evidence>
<dbReference type="EMBL" id="ABJB010492004">
    <property type="status" value="NOT_ANNOTATED_CDS"/>
    <property type="molecule type" value="Genomic_DNA"/>
</dbReference>
<keyword evidence="3" id="KW-0479">Metal-binding</keyword>
<dbReference type="GO" id="GO:0046872">
    <property type="term" value="F:metal ion binding"/>
    <property type="evidence" value="ECO:0007669"/>
    <property type="project" value="UniProtKB-KW"/>
</dbReference>
<dbReference type="InterPro" id="IPR000917">
    <property type="entry name" value="Sulfatase_N"/>
</dbReference>
<dbReference type="PANTHER" id="PTHR10342:SF273">
    <property type="entry name" value="RE14504P"/>
    <property type="match status" value="1"/>
</dbReference>
<dbReference type="SUPFAM" id="SSF53649">
    <property type="entry name" value="Alkaline phosphatase-like"/>
    <property type="match status" value="1"/>
</dbReference>
<dbReference type="EC" id="3.1.6.12" evidence="7"/>
<dbReference type="GO" id="GO:0008484">
    <property type="term" value="F:sulfuric ester hydrolase activity"/>
    <property type="evidence" value="ECO:0000318"/>
    <property type="project" value="GO_Central"/>
</dbReference>
<dbReference type="Proteomes" id="UP000001555">
    <property type="component" value="Unassembled WGS sequence"/>
</dbReference>
<keyword evidence="5" id="KW-0325">Glycoprotein</keyword>
<evidence type="ECO:0000313" key="7">
    <source>
        <dbReference type="EMBL" id="EEC16623.1"/>
    </source>
</evidence>
<dbReference type="InterPro" id="IPR047115">
    <property type="entry name" value="ARSB"/>
</dbReference>
<evidence type="ECO:0000256" key="4">
    <source>
        <dbReference type="ARBA" id="ARBA00022837"/>
    </source>
</evidence>
<evidence type="ECO:0000256" key="5">
    <source>
        <dbReference type="ARBA" id="ARBA00023180"/>
    </source>
</evidence>
<name>B7QCQ1_IXOSC</name>